<name>A0A844E3P3_EUBRA</name>
<reference evidence="2 3" key="1">
    <citation type="journal article" date="2019" name="Nat. Med.">
        <title>A library of human gut bacterial isolates paired with longitudinal multiomics data enables mechanistic microbiome research.</title>
        <authorList>
            <person name="Poyet M."/>
            <person name="Groussin M."/>
            <person name="Gibbons S.M."/>
            <person name="Avila-Pacheco J."/>
            <person name="Jiang X."/>
            <person name="Kearney S.M."/>
            <person name="Perrotta A.R."/>
            <person name="Berdy B."/>
            <person name="Zhao S."/>
            <person name="Lieberman T.D."/>
            <person name="Swanson P.K."/>
            <person name="Smith M."/>
            <person name="Roesemann S."/>
            <person name="Alexander J.E."/>
            <person name="Rich S.A."/>
            <person name="Livny J."/>
            <person name="Vlamakis H."/>
            <person name="Clish C."/>
            <person name="Bullock K."/>
            <person name="Deik A."/>
            <person name="Scott J."/>
            <person name="Pierce K.A."/>
            <person name="Xavier R.J."/>
            <person name="Alm E.J."/>
        </authorList>
    </citation>
    <scope>NUCLEOTIDE SEQUENCE [LARGE SCALE GENOMIC DNA]</scope>
    <source>
        <strain evidence="2 3">BIOML-A3</strain>
    </source>
</reference>
<comment type="similarity">
    <text evidence="1">Belongs to the SecB family.</text>
</comment>
<dbReference type="GO" id="GO:0051082">
    <property type="term" value="F:unfolded protein binding"/>
    <property type="evidence" value="ECO:0007669"/>
    <property type="project" value="InterPro"/>
</dbReference>
<evidence type="ECO:0000313" key="2">
    <source>
        <dbReference type="EMBL" id="MSD16260.1"/>
    </source>
</evidence>
<dbReference type="Pfam" id="PF02556">
    <property type="entry name" value="SecB"/>
    <property type="match status" value="1"/>
</dbReference>
<dbReference type="RefSeq" id="WP_154314674.1">
    <property type="nucleotide sequence ID" value="NZ_WKRA01000013.1"/>
</dbReference>
<dbReference type="Proteomes" id="UP000431304">
    <property type="component" value="Unassembled WGS sequence"/>
</dbReference>
<dbReference type="GO" id="GO:0015031">
    <property type="term" value="P:protein transport"/>
    <property type="evidence" value="ECO:0007669"/>
    <property type="project" value="InterPro"/>
</dbReference>
<dbReference type="InterPro" id="IPR035958">
    <property type="entry name" value="SecB-like_sf"/>
</dbReference>
<dbReference type="EMBL" id="WKRA01000013">
    <property type="protein sequence ID" value="MSD16260.1"/>
    <property type="molecule type" value="Genomic_DNA"/>
</dbReference>
<dbReference type="InterPro" id="IPR003708">
    <property type="entry name" value="SecB"/>
</dbReference>
<evidence type="ECO:0000256" key="1">
    <source>
        <dbReference type="ARBA" id="ARBA00009990"/>
    </source>
</evidence>
<organism evidence="2 3">
    <name type="scientific">Eubacterium ramulus</name>
    <dbReference type="NCBI Taxonomy" id="39490"/>
    <lineage>
        <taxon>Bacteria</taxon>
        <taxon>Bacillati</taxon>
        <taxon>Bacillota</taxon>
        <taxon>Clostridia</taxon>
        <taxon>Eubacteriales</taxon>
        <taxon>Eubacteriaceae</taxon>
        <taxon>Eubacterium</taxon>
    </lineage>
</organism>
<dbReference type="AlphaFoldDB" id="A0A844E3P3"/>
<sequence>MELSKMKSNLKMNNLYFSSCSVERACKVENGECKADLQRNITKTAEHEYDVELKLSVQKVDLSVSIIAKAHFEYEAEMYEMEDEIINTNTTAIMFPFIRSQVTLLTTQPGMTPIVLQPINTTKFE</sequence>
<dbReference type="SUPFAM" id="SSF54611">
    <property type="entry name" value="SecB-like"/>
    <property type="match status" value="1"/>
</dbReference>
<dbReference type="GO" id="GO:0051262">
    <property type="term" value="P:protein tetramerization"/>
    <property type="evidence" value="ECO:0007669"/>
    <property type="project" value="InterPro"/>
</dbReference>
<comment type="caution">
    <text evidence="2">The sequence shown here is derived from an EMBL/GenBank/DDBJ whole genome shotgun (WGS) entry which is preliminary data.</text>
</comment>
<gene>
    <name evidence="2" type="ORF">GKE72_09300</name>
</gene>
<protein>
    <submittedName>
        <fullName evidence="2">Preprotein translocase subunit SecB</fullName>
    </submittedName>
</protein>
<accession>A0A844E3P3</accession>
<evidence type="ECO:0000313" key="3">
    <source>
        <dbReference type="Proteomes" id="UP000431304"/>
    </source>
</evidence>
<proteinExistence type="inferred from homology"/>
<dbReference type="Gene3D" id="3.10.420.10">
    <property type="entry name" value="SecB-like"/>
    <property type="match status" value="1"/>
</dbReference>